<evidence type="ECO:0000313" key="4">
    <source>
        <dbReference type="Proteomes" id="UP000237968"/>
    </source>
</evidence>
<keyword evidence="1" id="KW-0472">Membrane</keyword>
<feature type="transmembrane region" description="Helical" evidence="1">
    <location>
        <begin position="542"/>
        <end position="561"/>
    </location>
</feature>
<dbReference type="SUPFAM" id="SSF81442">
    <property type="entry name" value="Cytochrome c oxidase subunit I-like"/>
    <property type="match status" value="1"/>
</dbReference>
<dbReference type="InterPro" id="IPR000883">
    <property type="entry name" value="Cyt_C_Oxase_1"/>
</dbReference>
<evidence type="ECO:0000259" key="2">
    <source>
        <dbReference type="Pfam" id="PF22085"/>
    </source>
</evidence>
<keyword evidence="3" id="KW-0560">Oxidoreductase</keyword>
<comment type="caution">
    <text evidence="3">The sequence shown here is derived from an EMBL/GenBank/DDBJ whole genome shotgun (WGS) entry which is preliminary data.</text>
</comment>
<name>A0A2S9YF27_9BACT</name>
<evidence type="ECO:0000313" key="3">
    <source>
        <dbReference type="EMBL" id="PRQ03700.1"/>
    </source>
</evidence>
<dbReference type="AlphaFoldDB" id="A0A2S9YF27"/>
<dbReference type="EMBL" id="PVNK01000071">
    <property type="protein sequence ID" value="PRQ03700.1"/>
    <property type="molecule type" value="Genomic_DNA"/>
</dbReference>
<feature type="transmembrane region" description="Helical" evidence="1">
    <location>
        <begin position="656"/>
        <end position="679"/>
    </location>
</feature>
<dbReference type="GO" id="GO:0016966">
    <property type="term" value="F:nitric oxide reductase activity"/>
    <property type="evidence" value="ECO:0007669"/>
    <property type="project" value="UniProtKB-EC"/>
</dbReference>
<feature type="domain" description="Nitric oxide reductase subunit B cytochrome c-like" evidence="2">
    <location>
        <begin position="36"/>
        <end position="242"/>
    </location>
</feature>
<organism evidence="3 4">
    <name type="scientific">Enhygromyxa salina</name>
    <dbReference type="NCBI Taxonomy" id="215803"/>
    <lineage>
        <taxon>Bacteria</taxon>
        <taxon>Pseudomonadati</taxon>
        <taxon>Myxococcota</taxon>
        <taxon>Polyangia</taxon>
        <taxon>Nannocystales</taxon>
        <taxon>Nannocystaceae</taxon>
        <taxon>Enhygromyxa</taxon>
    </lineage>
</organism>
<dbReference type="Proteomes" id="UP000237968">
    <property type="component" value="Unassembled WGS sequence"/>
</dbReference>
<feature type="transmembrane region" description="Helical" evidence="1">
    <location>
        <begin position="691"/>
        <end position="714"/>
    </location>
</feature>
<feature type="transmembrane region" description="Helical" evidence="1">
    <location>
        <begin position="472"/>
        <end position="493"/>
    </location>
</feature>
<feature type="transmembrane region" description="Helical" evidence="1">
    <location>
        <begin position="361"/>
        <end position="380"/>
    </location>
</feature>
<feature type="transmembrane region" description="Helical" evidence="1">
    <location>
        <begin position="439"/>
        <end position="460"/>
    </location>
</feature>
<feature type="transmembrane region" description="Helical" evidence="1">
    <location>
        <begin position="613"/>
        <end position="636"/>
    </location>
</feature>
<sequence>MQYKGLWLGFILVVVASFAVLGYYGVEIYRQAPPVPDRVVTTDGEVLFTGQDIKDGQNVWQSTGGQQLGSIWGHGAYVAPDWSADWLHREGLFLLHEWAREGYGRPFAELEPDQQNLLEERLERELRANTFDPDADQIVVSEARARAIDALSRYYTAIFGDAQEFPADLQFLADGGMSPPELRDAYAIATNTVSDVERQRQLQTFFFWAAWACTTERPGAPAGEGVLGRTVERPTYTNNWPAEPLIDNEPSAPIVVWSLLSVVLLIAGIGGLVWYHAAARGREGDDAHEPPARDPLLSLSPTPSMRATFKYFWVVTALFVAQVGLGAVTAHYGVEGEAFYGIPLAKWLPYAVTRTWHTQLGIFWIATAWLATGLYIAPAVSGFEPRGQRLGVNLLFVCLLIIVVGSMFGTWYGTRQQMGLEANFWFGHQGYEYVDLGRFWQLFLLVGLFLWLGLVLRAIWPAFRQPGEHKSLLGMFLIASAAIGLFYGAGIMWGRQTNLAIAEYWRWWVVHLWVEGFFEVFATVVIAFLFTRMGLLRTTTATAAVLFSGTVFLTGGILGTFHHLYFTGTPTPVLALGATFSALEVVPLVLIGFEAYENMSLTKARPWIAAYKWPIYFFVAVAFWNLVGAGVFGFLINPPIALYYMQGLNTTPVHGHTALFGVYGMLGIGLMLFCLKGFAARRPWNTKALAVAFWSLNIGLALMVLLSLLPIGLLQTWASVEHGLWYARSAEFMQTSHMEVLRWLRVVGDTVFAVGILALGWFVLGLKIGRPNDAADAE</sequence>
<keyword evidence="1" id="KW-1133">Transmembrane helix</keyword>
<gene>
    <name evidence="3" type="primary">norB_1</name>
    <name evidence="3" type="ORF">ENSA5_13220</name>
</gene>
<feature type="transmembrane region" description="Helical" evidence="1">
    <location>
        <begin position="743"/>
        <end position="764"/>
    </location>
</feature>
<proteinExistence type="predicted"/>
<feature type="transmembrane region" description="Helical" evidence="1">
    <location>
        <begin position="311"/>
        <end position="334"/>
    </location>
</feature>
<dbReference type="GO" id="GO:0004129">
    <property type="term" value="F:cytochrome-c oxidase activity"/>
    <property type="evidence" value="ECO:0007669"/>
    <property type="project" value="InterPro"/>
</dbReference>
<feature type="transmembrane region" description="Helical" evidence="1">
    <location>
        <begin position="573"/>
        <end position="593"/>
    </location>
</feature>
<dbReference type="RefSeq" id="WP_106390801.1">
    <property type="nucleotide sequence ID" value="NZ_PVNK01000071.1"/>
</dbReference>
<dbReference type="EC" id="1.7.2.5" evidence="3"/>
<dbReference type="PANTHER" id="PTHR10422:SF38">
    <property type="entry name" value="CYTOCHROME B SUBUNIT OF NITRIC OXIDE REDUCTASE"/>
    <property type="match status" value="1"/>
</dbReference>
<dbReference type="Pfam" id="PF22085">
    <property type="entry name" value="NorB_cytochrome_c-like"/>
    <property type="match status" value="1"/>
</dbReference>
<dbReference type="Pfam" id="PF00115">
    <property type="entry name" value="COX1"/>
    <property type="match status" value="1"/>
</dbReference>
<feature type="transmembrane region" description="Helical" evidence="1">
    <location>
        <begin position="392"/>
        <end position="412"/>
    </location>
</feature>
<protein>
    <submittedName>
        <fullName evidence="3">Nitric oxide reductase subunit B</fullName>
        <ecNumber evidence="3">1.7.2.5</ecNumber>
    </submittedName>
</protein>
<dbReference type="GO" id="GO:0016020">
    <property type="term" value="C:membrane"/>
    <property type="evidence" value="ECO:0007669"/>
    <property type="project" value="InterPro"/>
</dbReference>
<dbReference type="Gene3D" id="1.20.210.10">
    <property type="entry name" value="Cytochrome c oxidase-like, subunit I domain"/>
    <property type="match status" value="1"/>
</dbReference>
<keyword evidence="4" id="KW-1185">Reference proteome</keyword>
<feature type="transmembrane region" description="Helical" evidence="1">
    <location>
        <begin position="7"/>
        <end position="26"/>
    </location>
</feature>
<evidence type="ECO:0000256" key="1">
    <source>
        <dbReference type="SAM" id="Phobius"/>
    </source>
</evidence>
<accession>A0A2S9YF27</accession>
<feature type="transmembrane region" description="Helical" evidence="1">
    <location>
        <begin position="254"/>
        <end position="275"/>
    </location>
</feature>
<keyword evidence="1" id="KW-0812">Transmembrane</keyword>
<dbReference type="GO" id="GO:0009060">
    <property type="term" value="P:aerobic respiration"/>
    <property type="evidence" value="ECO:0007669"/>
    <property type="project" value="InterPro"/>
</dbReference>
<reference evidence="3 4" key="1">
    <citation type="submission" date="2018-03" db="EMBL/GenBank/DDBJ databases">
        <title>Draft Genome Sequences of the Obligatory Marine Myxobacteria Enhygromyxa salina SWB005.</title>
        <authorList>
            <person name="Poehlein A."/>
            <person name="Moghaddam J.A."/>
            <person name="Harms H."/>
            <person name="Alanjari M."/>
            <person name="Koenig G.M."/>
            <person name="Daniel R."/>
            <person name="Schaeberle T.F."/>
        </authorList>
    </citation>
    <scope>NUCLEOTIDE SEQUENCE [LARGE SCALE GENOMIC DNA]</scope>
    <source>
        <strain evidence="3 4">SWB005</strain>
    </source>
</reference>
<dbReference type="GO" id="GO:0020037">
    <property type="term" value="F:heme binding"/>
    <property type="evidence" value="ECO:0007669"/>
    <property type="project" value="InterPro"/>
</dbReference>
<dbReference type="InterPro" id="IPR036927">
    <property type="entry name" value="Cyt_c_oxase-like_su1_sf"/>
</dbReference>
<feature type="transmembrane region" description="Helical" evidence="1">
    <location>
        <begin position="505"/>
        <end position="530"/>
    </location>
</feature>
<dbReference type="OrthoDB" id="9767153at2"/>
<dbReference type="PANTHER" id="PTHR10422">
    <property type="entry name" value="CYTOCHROME C OXIDASE SUBUNIT 1"/>
    <property type="match status" value="1"/>
</dbReference>
<dbReference type="InterPro" id="IPR054309">
    <property type="entry name" value="NorB_cytochrome_c-like"/>
</dbReference>